<dbReference type="GO" id="GO:0004812">
    <property type="term" value="F:aminoacyl-tRNA ligase activity"/>
    <property type="evidence" value="ECO:0007669"/>
    <property type="project" value="UniProtKB-KW"/>
</dbReference>
<evidence type="ECO:0000313" key="2">
    <source>
        <dbReference type="EMBL" id="AFS15372.1"/>
    </source>
</evidence>
<dbReference type="HOGENOM" id="CLU_3155067_0_0_11"/>
<dbReference type="KEGG" id="mid:MIP_05007"/>
<feature type="region of interest" description="Disordered" evidence="1">
    <location>
        <begin position="1"/>
        <end position="48"/>
    </location>
</feature>
<evidence type="ECO:0000313" key="3">
    <source>
        <dbReference type="Proteomes" id="UP000007329"/>
    </source>
</evidence>
<reference evidence="2 3" key="2">
    <citation type="journal article" date="2012" name="Nucleic Acids Res.">
        <title>Massive gene acquisitions in Mycobacterium indicus pranii provide a perspective on mycobacterial evolution.</title>
        <authorList>
            <person name="Saini V."/>
            <person name="Raghuvanshi S."/>
            <person name="Khurana J.P."/>
            <person name="Ahmed N."/>
            <person name="Hasnain S.E."/>
            <person name="Tyagi A.K."/>
            <person name="Tyagi A.K."/>
        </authorList>
    </citation>
    <scope>NUCLEOTIDE SEQUENCE [LARGE SCALE GENOMIC DNA]</scope>
    <source>
        <strain evidence="3">DSM 45239 / MTCC 9506</strain>
    </source>
</reference>
<name>J9WLF0_MYCIP</name>
<dbReference type="AlphaFoldDB" id="J9WLF0"/>
<keyword evidence="2" id="KW-0030">Aminoacyl-tRNA synthetase</keyword>
<sequence length="48" mass="5243">MCGDGHCGGLQGSMGRRPCYRGGSAPSRAVEQPPTSPARWTRWGRRRV</sequence>
<feature type="compositionally biased region" description="Gly residues" evidence="1">
    <location>
        <begin position="1"/>
        <end position="12"/>
    </location>
</feature>
<reference evidence="2 3" key="1">
    <citation type="journal article" date="2007" name="PLoS ONE">
        <title>Molecular analysis of a leprosy immunotherapeutic bacillus provides insights into Mycobacterium evolution.</title>
        <authorList>
            <person name="Ahmed N."/>
            <person name="Saini V."/>
            <person name="Raghuvanshi S."/>
            <person name="Khurana J.P."/>
            <person name="Tyagi A.K."/>
            <person name="Tyagi A.K."/>
            <person name="Hasnain S.E."/>
        </authorList>
    </citation>
    <scope>NUCLEOTIDE SEQUENCE [LARGE SCALE GENOMIC DNA]</scope>
    <source>
        <strain evidence="2">MTCC 9506</strain>
    </source>
</reference>
<dbReference type="PATRIC" id="fig|1232724.3.peg.3407"/>
<dbReference type="EMBL" id="CP002275">
    <property type="protein sequence ID" value="AFS15372.1"/>
    <property type="molecule type" value="Genomic_DNA"/>
</dbReference>
<evidence type="ECO:0000256" key="1">
    <source>
        <dbReference type="SAM" id="MobiDB-lite"/>
    </source>
</evidence>
<proteinExistence type="predicted"/>
<accession>J9WLF0</accession>
<protein>
    <submittedName>
        <fullName evidence="2">Threonyl-tRNA synthetase</fullName>
    </submittedName>
</protein>
<dbReference type="Proteomes" id="UP000007329">
    <property type="component" value="Chromosome"/>
</dbReference>
<organism evidence="2 3">
    <name type="scientific">Mycobacterium indicus pranii (strain DSM 45239 / MTCC 9506)</name>
    <dbReference type="NCBI Taxonomy" id="1232724"/>
    <lineage>
        <taxon>Bacteria</taxon>
        <taxon>Bacillati</taxon>
        <taxon>Actinomycetota</taxon>
        <taxon>Actinomycetes</taxon>
        <taxon>Mycobacteriales</taxon>
        <taxon>Mycobacteriaceae</taxon>
        <taxon>Mycobacterium</taxon>
        <taxon>Mycobacterium avium complex (MAC)</taxon>
    </lineage>
</organism>
<keyword evidence="2" id="KW-0436">Ligase</keyword>
<gene>
    <name evidence="2" type="ORF">MIP_05007</name>
</gene>